<dbReference type="InterPro" id="IPR039418">
    <property type="entry name" value="LexA-like"/>
</dbReference>
<dbReference type="SMART" id="SM00530">
    <property type="entry name" value="HTH_XRE"/>
    <property type="match status" value="1"/>
</dbReference>
<evidence type="ECO:0000313" key="3">
    <source>
        <dbReference type="Proteomes" id="UP000239549"/>
    </source>
</evidence>
<reference evidence="3" key="1">
    <citation type="submission" date="2018-02" db="EMBL/GenBank/DDBJ databases">
        <title>Genome sequence of Desulfocucumis palustris strain NAW-5.</title>
        <authorList>
            <person name="Watanabe M."/>
            <person name="Kojima H."/>
            <person name="Fukui M."/>
        </authorList>
    </citation>
    <scope>NUCLEOTIDE SEQUENCE [LARGE SCALE GENOMIC DNA]</scope>
    <source>
        <strain evidence="3">NAW-5</strain>
    </source>
</reference>
<dbReference type="Gene3D" id="1.10.260.40">
    <property type="entry name" value="lambda repressor-like DNA-binding domains"/>
    <property type="match status" value="1"/>
</dbReference>
<dbReference type="SUPFAM" id="SSF51306">
    <property type="entry name" value="LexA/Signal peptidase"/>
    <property type="match status" value="1"/>
</dbReference>
<dbReference type="InterPro" id="IPR001387">
    <property type="entry name" value="Cro/C1-type_HTH"/>
</dbReference>
<dbReference type="Pfam" id="PF00717">
    <property type="entry name" value="Peptidase_S24"/>
    <property type="match status" value="1"/>
</dbReference>
<dbReference type="InterPro" id="IPR036286">
    <property type="entry name" value="LexA/Signal_pep-like_sf"/>
</dbReference>
<dbReference type="SUPFAM" id="SSF47413">
    <property type="entry name" value="lambda repressor-like DNA-binding domains"/>
    <property type="match status" value="1"/>
</dbReference>
<dbReference type="PANTHER" id="PTHR33516:SF2">
    <property type="entry name" value="LEXA REPRESSOR-RELATED"/>
    <property type="match status" value="1"/>
</dbReference>
<dbReference type="Proteomes" id="UP000239549">
    <property type="component" value="Unassembled WGS sequence"/>
</dbReference>
<gene>
    <name evidence="2" type="ORF">DCCM_2675</name>
</gene>
<dbReference type="PANTHER" id="PTHR33516">
    <property type="entry name" value="LEXA REPRESSOR"/>
    <property type="match status" value="1"/>
</dbReference>
<dbReference type="AlphaFoldDB" id="A0A2L2XBV7"/>
<name>A0A2L2XBV7_9FIRM</name>
<sequence length="299" mass="33447">MNFGKRLRELREEKGLRQEDIGKYLHIGKSAVSQWENGIRMPDSYTINKLADYFNVTVDYLIGRINDTNPATAKKREVSRQIDILDALEGNINELTVGGQPITNEQRLSILRALINPARGTKTEPRIPLLDTIKTGLPPGQNIIGHVGIPEDIEGKADFALRVSGDSMIGCGIADGDIVICKQQDTAQHGQIVVALIEGNETTLKFYINENGRTLLKAANPEYPDIELNPKDNIQGYVVRVQKDAPTLNHYREYIYYKEGRLAEWNKVIELALSCNIKPSIIGELIKIQIELAKRFAKG</sequence>
<dbReference type="CDD" id="cd00093">
    <property type="entry name" value="HTH_XRE"/>
    <property type="match status" value="1"/>
</dbReference>
<organism evidence="2 3">
    <name type="scientific">Desulfocucumis palustris</name>
    <dbReference type="NCBI Taxonomy" id="1898651"/>
    <lineage>
        <taxon>Bacteria</taxon>
        <taxon>Bacillati</taxon>
        <taxon>Bacillota</taxon>
        <taxon>Clostridia</taxon>
        <taxon>Eubacteriales</taxon>
        <taxon>Desulfocucumaceae</taxon>
        <taxon>Desulfocucumis</taxon>
    </lineage>
</organism>
<dbReference type="Pfam" id="PF01381">
    <property type="entry name" value="HTH_3"/>
    <property type="match status" value="1"/>
</dbReference>
<protein>
    <submittedName>
        <fullName evidence="2">HTH-type transcriptional regulator xre</fullName>
    </submittedName>
</protein>
<dbReference type="Gene3D" id="2.10.109.10">
    <property type="entry name" value="Umud Fragment, subunit A"/>
    <property type="match status" value="1"/>
</dbReference>
<dbReference type="CDD" id="cd06529">
    <property type="entry name" value="S24_LexA-like"/>
    <property type="match status" value="1"/>
</dbReference>
<keyword evidence="3" id="KW-1185">Reference proteome</keyword>
<dbReference type="RefSeq" id="WP_207655561.1">
    <property type="nucleotide sequence ID" value="NZ_BFAV01000104.1"/>
</dbReference>
<dbReference type="GO" id="GO:0003677">
    <property type="term" value="F:DNA binding"/>
    <property type="evidence" value="ECO:0007669"/>
    <property type="project" value="InterPro"/>
</dbReference>
<dbReference type="InterPro" id="IPR010982">
    <property type="entry name" value="Lambda_DNA-bd_dom_sf"/>
</dbReference>
<comment type="caution">
    <text evidence="2">The sequence shown here is derived from an EMBL/GenBank/DDBJ whole genome shotgun (WGS) entry which is preliminary data.</text>
</comment>
<dbReference type="EMBL" id="BFAV01000104">
    <property type="protein sequence ID" value="GBF33572.1"/>
    <property type="molecule type" value="Genomic_DNA"/>
</dbReference>
<evidence type="ECO:0000259" key="1">
    <source>
        <dbReference type="PROSITE" id="PS50943"/>
    </source>
</evidence>
<proteinExistence type="predicted"/>
<dbReference type="InterPro" id="IPR050077">
    <property type="entry name" value="LexA_repressor"/>
</dbReference>
<accession>A0A2L2XBV7</accession>
<dbReference type="InterPro" id="IPR015927">
    <property type="entry name" value="Peptidase_S24_S26A/B/C"/>
</dbReference>
<dbReference type="PROSITE" id="PS50943">
    <property type="entry name" value="HTH_CROC1"/>
    <property type="match status" value="1"/>
</dbReference>
<evidence type="ECO:0000313" key="2">
    <source>
        <dbReference type="EMBL" id="GBF33572.1"/>
    </source>
</evidence>
<feature type="domain" description="HTH cro/C1-type" evidence="1">
    <location>
        <begin position="7"/>
        <end position="61"/>
    </location>
</feature>